<dbReference type="EMBL" id="BART01005108">
    <property type="protein sequence ID" value="GAG61069.1"/>
    <property type="molecule type" value="Genomic_DNA"/>
</dbReference>
<sequence>METLEIKNQCLLAEFNQLSEDNRKDGDSISQWRFSMLPFSVVLYSFAISEENPYISLFGLLMSSIAIDQCMRRLRDMIKRECYIMVFIESEMPFLRWQRVKDFDLFLNKKTPKYTSVLYFSCLGLVGLIISGLFWEKFRYGWLEFLFLGLLTLGILFWETRKYIY</sequence>
<feature type="transmembrane region" description="Helical" evidence="1">
    <location>
        <begin position="141"/>
        <end position="158"/>
    </location>
</feature>
<feature type="non-terminal residue" evidence="2">
    <location>
        <position position="165"/>
    </location>
</feature>
<evidence type="ECO:0000256" key="1">
    <source>
        <dbReference type="SAM" id="Phobius"/>
    </source>
</evidence>
<keyword evidence="1" id="KW-0472">Membrane</keyword>
<accession>X0YW69</accession>
<evidence type="ECO:0000313" key="2">
    <source>
        <dbReference type="EMBL" id="GAG61069.1"/>
    </source>
</evidence>
<reference evidence="2" key="1">
    <citation type="journal article" date="2014" name="Front. Microbiol.">
        <title>High frequency of phylogenetically diverse reductive dehalogenase-homologous genes in deep subseafloor sedimentary metagenomes.</title>
        <authorList>
            <person name="Kawai M."/>
            <person name="Futagami T."/>
            <person name="Toyoda A."/>
            <person name="Takaki Y."/>
            <person name="Nishi S."/>
            <person name="Hori S."/>
            <person name="Arai W."/>
            <person name="Tsubouchi T."/>
            <person name="Morono Y."/>
            <person name="Uchiyama I."/>
            <person name="Ito T."/>
            <person name="Fujiyama A."/>
            <person name="Inagaki F."/>
            <person name="Takami H."/>
        </authorList>
    </citation>
    <scope>NUCLEOTIDE SEQUENCE</scope>
    <source>
        <strain evidence="2">Expedition CK06-06</strain>
    </source>
</reference>
<comment type="caution">
    <text evidence="2">The sequence shown here is derived from an EMBL/GenBank/DDBJ whole genome shotgun (WGS) entry which is preliminary data.</text>
</comment>
<dbReference type="AlphaFoldDB" id="X0YW69"/>
<keyword evidence="1" id="KW-0812">Transmembrane</keyword>
<name>X0YW69_9ZZZZ</name>
<proteinExistence type="predicted"/>
<protein>
    <submittedName>
        <fullName evidence="2">Uncharacterized protein</fullName>
    </submittedName>
</protein>
<feature type="transmembrane region" description="Helical" evidence="1">
    <location>
        <begin position="117"/>
        <end position="135"/>
    </location>
</feature>
<organism evidence="2">
    <name type="scientific">marine sediment metagenome</name>
    <dbReference type="NCBI Taxonomy" id="412755"/>
    <lineage>
        <taxon>unclassified sequences</taxon>
        <taxon>metagenomes</taxon>
        <taxon>ecological metagenomes</taxon>
    </lineage>
</organism>
<gene>
    <name evidence="2" type="ORF">S01H4_12164</name>
</gene>
<keyword evidence="1" id="KW-1133">Transmembrane helix</keyword>